<dbReference type="SUPFAM" id="SSF51004">
    <property type="entry name" value="C-terminal (heme d1) domain of cytochrome cd1-nitrite reductase"/>
    <property type="match status" value="1"/>
</dbReference>
<comment type="caution">
    <text evidence="2">The sequence shown here is derived from an EMBL/GenBank/DDBJ whole genome shotgun (WGS) entry which is preliminary data.</text>
</comment>
<name>A0ABP7FMD3_9MICO</name>
<dbReference type="InterPro" id="IPR019405">
    <property type="entry name" value="Lactonase_7-beta_prop"/>
</dbReference>
<accession>A0ABP7FMD3</accession>
<dbReference type="InterPro" id="IPR050282">
    <property type="entry name" value="Cycloisomerase_2"/>
</dbReference>
<organism evidence="2 3">
    <name type="scientific">Leifsonella bigeumensis</name>
    <dbReference type="NCBI Taxonomy" id="433643"/>
    <lineage>
        <taxon>Bacteria</taxon>
        <taxon>Bacillati</taxon>
        <taxon>Actinomycetota</taxon>
        <taxon>Actinomycetes</taxon>
        <taxon>Micrococcales</taxon>
        <taxon>Microbacteriaceae</taxon>
        <taxon>Leifsonella</taxon>
    </lineage>
</organism>
<dbReference type="Gene3D" id="2.130.10.10">
    <property type="entry name" value="YVTN repeat-like/Quinoprotein amine dehydrogenase"/>
    <property type="match status" value="1"/>
</dbReference>
<dbReference type="InterPro" id="IPR011048">
    <property type="entry name" value="Haem_d1_sf"/>
</dbReference>
<dbReference type="InterPro" id="IPR015943">
    <property type="entry name" value="WD40/YVTN_repeat-like_dom_sf"/>
</dbReference>
<proteinExistence type="inferred from homology"/>
<dbReference type="PANTHER" id="PTHR30344:SF1">
    <property type="entry name" value="6-PHOSPHOGLUCONOLACTONASE"/>
    <property type="match status" value="1"/>
</dbReference>
<gene>
    <name evidence="2" type="ORF">GCM10022239_17800</name>
</gene>
<keyword evidence="3" id="KW-1185">Reference proteome</keyword>
<dbReference type="PANTHER" id="PTHR30344">
    <property type="entry name" value="6-PHOSPHOGLUCONOLACTONASE-RELATED"/>
    <property type="match status" value="1"/>
</dbReference>
<evidence type="ECO:0000313" key="2">
    <source>
        <dbReference type="EMBL" id="GAA3742727.1"/>
    </source>
</evidence>
<comment type="similarity">
    <text evidence="1">Belongs to the cycloisomerase 2 family.</text>
</comment>
<sequence length="329" mass="34029">MTLLWVGSYTENMGGFSRGISAVRLTEKGLQLLGLGVVASSPSYLIHATVPGVIYAVDEGLGRVEAFHRKSKAANLTVMGGQATSGSLPCHLAATADWLYASNYRTGQVDVFPLDAQGFIGPLHQSLVSTGKGPKPEQDGPHAHSTLAFGDMAITADLGTDRVNVYRWQDAVLGLESSLELPAGTGPRDFAVSPVAGKIFLLGELGGSVFVLGGGRNLQVLKAGEAGAAPGDHAAGLVVDPTGRFLYTALRGSNRIVAIDANTLQPIADLPSGGDTPRGLCIVGNLLLVANQKSGTIAAFQLDPQSGVPIMVGTPLFVDSPTCLLPDFS</sequence>
<dbReference type="Pfam" id="PF10282">
    <property type="entry name" value="Lactonase"/>
    <property type="match status" value="1"/>
</dbReference>
<reference evidence="3" key="1">
    <citation type="journal article" date="2019" name="Int. J. Syst. Evol. Microbiol.">
        <title>The Global Catalogue of Microorganisms (GCM) 10K type strain sequencing project: providing services to taxonomists for standard genome sequencing and annotation.</title>
        <authorList>
            <consortium name="The Broad Institute Genomics Platform"/>
            <consortium name="The Broad Institute Genome Sequencing Center for Infectious Disease"/>
            <person name="Wu L."/>
            <person name="Ma J."/>
        </authorList>
    </citation>
    <scope>NUCLEOTIDE SEQUENCE [LARGE SCALE GENOMIC DNA]</scope>
    <source>
        <strain evidence="3">JCM 16949</strain>
    </source>
</reference>
<dbReference type="Proteomes" id="UP001501004">
    <property type="component" value="Unassembled WGS sequence"/>
</dbReference>
<evidence type="ECO:0000256" key="1">
    <source>
        <dbReference type="ARBA" id="ARBA00005564"/>
    </source>
</evidence>
<evidence type="ECO:0000313" key="3">
    <source>
        <dbReference type="Proteomes" id="UP001501004"/>
    </source>
</evidence>
<protein>
    <submittedName>
        <fullName evidence="2">Lactonase family protein</fullName>
    </submittedName>
</protein>
<dbReference type="EMBL" id="BAABAE010000003">
    <property type="protein sequence ID" value="GAA3742727.1"/>
    <property type="molecule type" value="Genomic_DNA"/>
</dbReference>